<reference evidence="1" key="1">
    <citation type="submission" date="2019-08" db="EMBL/GenBank/DDBJ databases">
        <authorList>
            <person name="Kucharzyk K."/>
            <person name="Murdoch R.W."/>
            <person name="Higgins S."/>
            <person name="Loffler F."/>
        </authorList>
    </citation>
    <scope>NUCLEOTIDE SEQUENCE</scope>
</reference>
<dbReference type="EMBL" id="VSSQ01031086">
    <property type="protein sequence ID" value="MPM81854.1"/>
    <property type="molecule type" value="Genomic_DNA"/>
</dbReference>
<gene>
    <name evidence="1" type="ORF">SDC9_128911</name>
</gene>
<comment type="caution">
    <text evidence="1">The sequence shown here is derived from an EMBL/GenBank/DDBJ whole genome shotgun (WGS) entry which is preliminary data.</text>
</comment>
<dbReference type="AlphaFoldDB" id="A0A645CY23"/>
<proteinExistence type="predicted"/>
<protein>
    <submittedName>
        <fullName evidence="1">Uncharacterized protein</fullName>
    </submittedName>
</protein>
<organism evidence="1">
    <name type="scientific">bioreactor metagenome</name>
    <dbReference type="NCBI Taxonomy" id="1076179"/>
    <lineage>
        <taxon>unclassified sequences</taxon>
        <taxon>metagenomes</taxon>
        <taxon>ecological metagenomes</taxon>
    </lineage>
</organism>
<evidence type="ECO:0000313" key="1">
    <source>
        <dbReference type="EMBL" id="MPM81854.1"/>
    </source>
</evidence>
<accession>A0A645CY23</accession>
<name>A0A645CY23_9ZZZZ</name>
<sequence>MKMKKQNIIVIDIITEDIIDECLADAIEK</sequence>